<dbReference type="GO" id="GO:0016987">
    <property type="term" value="F:sigma factor activity"/>
    <property type="evidence" value="ECO:0007669"/>
    <property type="project" value="UniProtKB-KW"/>
</dbReference>
<dbReference type="GO" id="GO:0003677">
    <property type="term" value="F:DNA binding"/>
    <property type="evidence" value="ECO:0007669"/>
    <property type="project" value="InterPro"/>
</dbReference>
<comment type="caution">
    <text evidence="7">The sequence shown here is derived from an EMBL/GenBank/DDBJ whole genome shotgun (WGS) entry which is preliminary data.</text>
</comment>
<dbReference type="CDD" id="cd06171">
    <property type="entry name" value="Sigma70_r4"/>
    <property type="match status" value="1"/>
</dbReference>
<accession>A0A7V2SZ96</accession>
<keyword evidence="3" id="KW-0731">Sigma factor</keyword>
<proteinExistence type="inferred from homology"/>
<evidence type="ECO:0000256" key="1">
    <source>
        <dbReference type="ARBA" id="ARBA00010641"/>
    </source>
</evidence>
<dbReference type="InterPro" id="IPR013325">
    <property type="entry name" value="RNA_pol_sigma_r2"/>
</dbReference>
<dbReference type="GO" id="GO:0006352">
    <property type="term" value="P:DNA-templated transcription initiation"/>
    <property type="evidence" value="ECO:0007669"/>
    <property type="project" value="InterPro"/>
</dbReference>
<comment type="similarity">
    <text evidence="1">Belongs to the sigma-70 factor family. ECF subfamily.</text>
</comment>
<evidence type="ECO:0000313" key="7">
    <source>
        <dbReference type="EMBL" id="HFC91855.1"/>
    </source>
</evidence>
<dbReference type="InterPro" id="IPR013249">
    <property type="entry name" value="RNA_pol_sigma70_r4_t2"/>
</dbReference>
<dbReference type="NCBIfam" id="TIGR02937">
    <property type="entry name" value="sigma70-ECF"/>
    <property type="match status" value="1"/>
</dbReference>
<dbReference type="Gene3D" id="1.10.10.10">
    <property type="entry name" value="Winged helix-like DNA-binding domain superfamily/Winged helix DNA-binding domain"/>
    <property type="match status" value="1"/>
</dbReference>
<dbReference type="EMBL" id="DRMS01000143">
    <property type="protein sequence ID" value="HFC91855.1"/>
    <property type="molecule type" value="Genomic_DNA"/>
</dbReference>
<dbReference type="Gene3D" id="1.10.1740.10">
    <property type="match status" value="1"/>
</dbReference>
<feature type="domain" description="RNA polymerase sigma-70 region 2" evidence="5">
    <location>
        <begin position="24"/>
        <end position="91"/>
    </location>
</feature>
<dbReference type="Proteomes" id="UP000885750">
    <property type="component" value="Unassembled WGS sequence"/>
</dbReference>
<dbReference type="AlphaFoldDB" id="A0A7V2SZ96"/>
<dbReference type="InterPro" id="IPR036388">
    <property type="entry name" value="WH-like_DNA-bd_sf"/>
</dbReference>
<keyword evidence="4" id="KW-0804">Transcription</keyword>
<dbReference type="Pfam" id="PF08281">
    <property type="entry name" value="Sigma70_r4_2"/>
    <property type="match status" value="1"/>
</dbReference>
<name>A0A7V2SZ96_LEUMU</name>
<organism evidence="7">
    <name type="scientific">Leucothrix mucor</name>
    <dbReference type="NCBI Taxonomy" id="45248"/>
    <lineage>
        <taxon>Bacteria</taxon>
        <taxon>Pseudomonadati</taxon>
        <taxon>Pseudomonadota</taxon>
        <taxon>Gammaproteobacteria</taxon>
        <taxon>Thiotrichales</taxon>
        <taxon>Thiotrichaceae</taxon>
        <taxon>Leucothrix</taxon>
    </lineage>
</organism>
<sequence length="181" mass="20676">MEDKYADLLQRCAASRDQIAFKQLYEETSPKLLSLCSRLLQDKQLAEDVLQEGFIKIWEKADTYAPSKGKAMTWMATVVRNKALDKLRSLKTKAAETEIQYEGLEFASADLAPDSLENLSQDMKGLMDCLNKLKPAQRECILLSYYYGHTHQELSDRLEKPLGTVKAWIRRGLEDLRPCLA</sequence>
<dbReference type="InterPro" id="IPR014284">
    <property type="entry name" value="RNA_pol_sigma-70_dom"/>
</dbReference>
<protein>
    <submittedName>
        <fullName evidence="7">Sigma-70 family RNA polymerase sigma factor</fullName>
    </submittedName>
</protein>
<evidence type="ECO:0000256" key="3">
    <source>
        <dbReference type="ARBA" id="ARBA00023082"/>
    </source>
</evidence>
<gene>
    <name evidence="7" type="ORF">ENJ51_03495</name>
</gene>
<dbReference type="InterPro" id="IPR013324">
    <property type="entry name" value="RNA_pol_sigma_r3/r4-like"/>
</dbReference>
<feature type="domain" description="RNA polymerase sigma factor 70 region 4 type 2" evidence="6">
    <location>
        <begin position="126"/>
        <end position="176"/>
    </location>
</feature>
<reference evidence="7" key="1">
    <citation type="journal article" date="2020" name="mSystems">
        <title>Genome- and Community-Level Interaction Insights into Carbon Utilization and Element Cycling Functions of Hydrothermarchaeota in Hydrothermal Sediment.</title>
        <authorList>
            <person name="Zhou Z."/>
            <person name="Liu Y."/>
            <person name="Xu W."/>
            <person name="Pan J."/>
            <person name="Luo Z.H."/>
            <person name="Li M."/>
        </authorList>
    </citation>
    <scope>NUCLEOTIDE SEQUENCE [LARGE SCALE GENOMIC DNA]</scope>
    <source>
        <strain evidence="7">HyVt-493</strain>
    </source>
</reference>
<evidence type="ECO:0000256" key="2">
    <source>
        <dbReference type="ARBA" id="ARBA00023015"/>
    </source>
</evidence>
<dbReference type="InterPro" id="IPR007627">
    <property type="entry name" value="RNA_pol_sigma70_r2"/>
</dbReference>
<dbReference type="InterPro" id="IPR039425">
    <property type="entry name" value="RNA_pol_sigma-70-like"/>
</dbReference>
<evidence type="ECO:0000259" key="5">
    <source>
        <dbReference type="Pfam" id="PF04542"/>
    </source>
</evidence>
<evidence type="ECO:0000256" key="4">
    <source>
        <dbReference type="ARBA" id="ARBA00023163"/>
    </source>
</evidence>
<dbReference type="PANTHER" id="PTHR43133:SF62">
    <property type="entry name" value="RNA POLYMERASE SIGMA FACTOR SIGZ"/>
    <property type="match status" value="1"/>
</dbReference>
<dbReference type="Pfam" id="PF04542">
    <property type="entry name" value="Sigma70_r2"/>
    <property type="match status" value="1"/>
</dbReference>
<keyword evidence="2" id="KW-0805">Transcription regulation</keyword>
<dbReference type="SUPFAM" id="SSF88659">
    <property type="entry name" value="Sigma3 and sigma4 domains of RNA polymerase sigma factors"/>
    <property type="match status" value="1"/>
</dbReference>
<dbReference type="SUPFAM" id="SSF88946">
    <property type="entry name" value="Sigma2 domain of RNA polymerase sigma factors"/>
    <property type="match status" value="1"/>
</dbReference>
<evidence type="ECO:0000259" key="6">
    <source>
        <dbReference type="Pfam" id="PF08281"/>
    </source>
</evidence>
<dbReference type="PANTHER" id="PTHR43133">
    <property type="entry name" value="RNA POLYMERASE ECF-TYPE SIGMA FACTO"/>
    <property type="match status" value="1"/>
</dbReference>